<sequence>MKIYTLLFLLFVVANGEKKINLEDIERDNLKAESRSKSDDNKYSYKPEINQQHYQTTTYVTPQPIPNVPPEEYRQHNKYSNEIIYQQSNQPLQQYHEYQQQTQNIPTIYNSESTIYQPEINVGNQVQTLQQKVVGQKYGKNSNKDNFYIDIPMSQLLSYYPHIDLNGLNGGKIQASLQELSQAQQISIPFYTPYLSQKQLITPVKTAYQILPQYTLRQPIPVSTTLFPKFSKGSIYASLTSKKPISPQVYEQPEQSYSQGNQLLYTQAYITQPKQHRLQHQQQQQHYQQQQQHYQQQQQQQQQQHVSTVISNQGNALYTQTTPLQADLYVKSPVYVQDNSLHGQVNQYNGQTEQSYISSVTEQLPKQILREDEESQSVSQNYVKVPNEPNSNFIPPQISNQNFKPDVTHLIQVSSNSEESSRVKEHIVNSEPRTLLDTYVPSNLIAAQDSGRYRERPLHLESGFLPSKNNYVQYKKRKTQ</sequence>
<accession>A0ABM1I0Z6</accession>
<organism evidence="2 3">
    <name type="scientific">Polistes dominula</name>
    <name type="common">European paper wasp</name>
    <name type="synonym">Vespa dominula</name>
    <dbReference type="NCBI Taxonomy" id="743375"/>
    <lineage>
        <taxon>Eukaryota</taxon>
        <taxon>Metazoa</taxon>
        <taxon>Ecdysozoa</taxon>
        <taxon>Arthropoda</taxon>
        <taxon>Hexapoda</taxon>
        <taxon>Insecta</taxon>
        <taxon>Pterygota</taxon>
        <taxon>Neoptera</taxon>
        <taxon>Endopterygota</taxon>
        <taxon>Hymenoptera</taxon>
        <taxon>Apocrita</taxon>
        <taxon>Aculeata</taxon>
        <taxon>Vespoidea</taxon>
        <taxon>Vespidae</taxon>
        <taxon>Polistinae</taxon>
        <taxon>Polistini</taxon>
        <taxon>Polistes</taxon>
    </lineage>
</organism>
<protein>
    <submittedName>
        <fullName evidence="3">TPR-containing protein DDB_G0280363-like isoform X1</fullName>
    </submittedName>
</protein>
<evidence type="ECO:0000256" key="1">
    <source>
        <dbReference type="SAM" id="SignalP"/>
    </source>
</evidence>
<gene>
    <name evidence="3" type="primary">LOC107065079</name>
</gene>
<reference evidence="3" key="1">
    <citation type="submission" date="2025-08" db="UniProtKB">
        <authorList>
            <consortium name="RefSeq"/>
        </authorList>
    </citation>
    <scope>IDENTIFICATION</scope>
    <source>
        <tissue evidence="3">Whole body</tissue>
    </source>
</reference>
<keyword evidence="1" id="KW-0732">Signal</keyword>
<dbReference type="RefSeq" id="XP_015173883.1">
    <property type="nucleotide sequence ID" value="XM_015318397.1"/>
</dbReference>
<dbReference type="Proteomes" id="UP000694924">
    <property type="component" value="Unplaced"/>
</dbReference>
<feature type="signal peptide" evidence="1">
    <location>
        <begin position="1"/>
        <end position="16"/>
    </location>
</feature>
<dbReference type="GeneID" id="107065079"/>
<proteinExistence type="predicted"/>
<keyword evidence="2" id="KW-1185">Reference proteome</keyword>
<evidence type="ECO:0000313" key="3">
    <source>
        <dbReference type="RefSeq" id="XP_015173883.1"/>
    </source>
</evidence>
<name>A0ABM1I0Z6_POLDO</name>
<feature type="chain" id="PRO_5045155162" evidence="1">
    <location>
        <begin position="17"/>
        <end position="480"/>
    </location>
</feature>
<evidence type="ECO:0000313" key="2">
    <source>
        <dbReference type="Proteomes" id="UP000694924"/>
    </source>
</evidence>